<keyword evidence="4" id="KW-0235">DNA replication</keyword>
<feature type="domain" description="Calcineurin-like phosphoesterase" evidence="5">
    <location>
        <begin position="1"/>
        <end position="240"/>
    </location>
</feature>
<dbReference type="Gene3D" id="3.60.21.10">
    <property type="match status" value="1"/>
</dbReference>
<name>A0A2N3IA61_9BACT</name>
<accession>A0A2N3IA61</accession>
<evidence type="ECO:0000256" key="3">
    <source>
        <dbReference type="ARBA" id="ARBA00022839"/>
    </source>
</evidence>
<dbReference type="InterPro" id="IPR050535">
    <property type="entry name" value="DNA_Repair-Maintenance_Comp"/>
</dbReference>
<sequence>MRILHTADWHLGQKLYDRERFDEFQNFLDWLIDIIRKERVDVLIVAGDIFDVASPPQKALEQYYQFLAKLVKETPCNHAIIVGGNHDSTHSLNAPQELAKILQLHIVGGASENKEHDLIEIRNEKNELQAVVAAVPFLRDKDIRYNQVTLDNETRDRAIAEAIYNHYAQMAQIIRQRGYAEMNIPLIATGHLFAQGCSHHSEEGEENKAEKMIYSGNLGKVPATVFPSIFDYVALGHLHRSQMVGGKNHIRYSGSPLPLSFSERNDKKYVLLVDFEGKNLQSIASVDVPTSIYRKLIRITGTLQEVCNKIKNIDIETTFFPTLWAEVLVILQNPEPTAKQILEKALQENPRIESLSYKIELENRENTGGWVRKYADYDLREIHPQDVLLEICRQEGYSLEEYHNELLPLFNEIVEKIEEKN</sequence>
<dbReference type="GO" id="GO:0006310">
    <property type="term" value="P:DNA recombination"/>
    <property type="evidence" value="ECO:0007669"/>
    <property type="project" value="UniProtKB-KW"/>
</dbReference>
<proteinExistence type="inferred from homology"/>
<organism evidence="6 7">
    <name type="scientific">Raineya orbicola</name>
    <dbReference type="NCBI Taxonomy" id="2016530"/>
    <lineage>
        <taxon>Bacteria</taxon>
        <taxon>Pseudomonadati</taxon>
        <taxon>Bacteroidota</taxon>
        <taxon>Cytophagia</taxon>
        <taxon>Cytophagales</taxon>
        <taxon>Raineyaceae</taxon>
        <taxon>Raineya</taxon>
    </lineage>
</organism>
<reference evidence="6 7" key="1">
    <citation type="submission" date="2017-06" db="EMBL/GenBank/DDBJ databases">
        <title>Raineya orbicola gen. nov., sp. nov. a slightly thermophilic bacterium of the phylum Bacteroidetes and the description of Raineyaceae fam. nov.</title>
        <authorList>
            <person name="Albuquerque L."/>
            <person name="Polonia A.R.M."/>
            <person name="Barroso C."/>
            <person name="Froufe H.J.C."/>
            <person name="Lage O."/>
            <person name="Lobo-Da-Cunha A."/>
            <person name="Egas C."/>
            <person name="Da Costa M.S."/>
        </authorList>
    </citation>
    <scope>NUCLEOTIDE SEQUENCE [LARGE SCALE GENOMIC DNA]</scope>
    <source>
        <strain evidence="6 7">SPSPC-11</strain>
    </source>
</reference>
<dbReference type="GO" id="GO:0006260">
    <property type="term" value="P:DNA replication"/>
    <property type="evidence" value="ECO:0007669"/>
    <property type="project" value="UniProtKB-KW"/>
</dbReference>
<evidence type="ECO:0000259" key="5">
    <source>
        <dbReference type="Pfam" id="PF00149"/>
    </source>
</evidence>
<keyword evidence="4" id="KW-0255">Endonuclease</keyword>
<comment type="function">
    <text evidence="4">SbcCD cleaves DNA hairpin structures. These structures can inhibit DNA replication and are intermediates in certain DNA recombination reactions. The complex acts as a 3'-&gt;5' double strand exonuclease that can open hairpins. It also has a 5' single-strand endonuclease activity.</text>
</comment>
<dbReference type="Pfam" id="PF00149">
    <property type="entry name" value="Metallophos"/>
    <property type="match status" value="1"/>
</dbReference>
<comment type="caution">
    <text evidence="6">The sequence shown here is derived from an EMBL/GenBank/DDBJ whole genome shotgun (WGS) entry which is preliminary data.</text>
</comment>
<dbReference type="SUPFAM" id="SSF56300">
    <property type="entry name" value="Metallo-dependent phosphatases"/>
    <property type="match status" value="1"/>
</dbReference>
<comment type="subunit">
    <text evidence="4">Heterodimer of SbcC and SbcD.</text>
</comment>
<dbReference type="RefSeq" id="WP_101359372.1">
    <property type="nucleotide sequence ID" value="NZ_NKXO01000036.1"/>
</dbReference>
<dbReference type="EMBL" id="NKXO01000036">
    <property type="protein sequence ID" value="PKQ67244.1"/>
    <property type="molecule type" value="Genomic_DNA"/>
</dbReference>
<dbReference type="InterPro" id="IPR041796">
    <property type="entry name" value="Mre11_N"/>
</dbReference>
<protein>
    <recommendedName>
        <fullName evidence="4">Nuclease SbcCD subunit D</fullName>
    </recommendedName>
</protein>
<comment type="similarity">
    <text evidence="4">Belongs to the SbcD family.</text>
</comment>
<evidence type="ECO:0000256" key="1">
    <source>
        <dbReference type="ARBA" id="ARBA00022722"/>
    </source>
</evidence>
<dbReference type="InterPro" id="IPR029052">
    <property type="entry name" value="Metallo-depent_PP-like"/>
</dbReference>
<dbReference type="AlphaFoldDB" id="A0A2N3IA61"/>
<keyword evidence="2 4" id="KW-0378">Hydrolase</keyword>
<evidence type="ECO:0000313" key="7">
    <source>
        <dbReference type="Proteomes" id="UP000233387"/>
    </source>
</evidence>
<dbReference type="InterPro" id="IPR004593">
    <property type="entry name" value="SbcD"/>
</dbReference>
<evidence type="ECO:0000256" key="4">
    <source>
        <dbReference type="RuleBase" id="RU363069"/>
    </source>
</evidence>
<gene>
    <name evidence="4" type="primary">sbcD</name>
    <name evidence="6" type="ORF">Rain11_2106</name>
</gene>
<dbReference type="OrthoDB" id="9773856at2"/>
<dbReference type="NCBIfam" id="TIGR00619">
    <property type="entry name" value="sbcd"/>
    <property type="match status" value="1"/>
</dbReference>
<keyword evidence="7" id="KW-1185">Reference proteome</keyword>
<dbReference type="PANTHER" id="PTHR30337">
    <property type="entry name" value="COMPONENT OF ATP-DEPENDENT DSDNA EXONUCLEASE"/>
    <property type="match status" value="1"/>
</dbReference>
<dbReference type="PANTHER" id="PTHR30337:SF0">
    <property type="entry name" value="NUCLEASE SBCCD SUBUNIT D"/>
    <property type="match status" value="1"/>
</dbReference>
<dbReference type="GO" id="GO:0008408">
    <property type="term" value="F:3'-5' exonuclease activity"/>
    <property type="evidence" value="ECO:0007669"/>
    <property type="project" value="InterPro"/>
</dbReference>
<dbReference type="GO" id="GO:0004519">
    <property type="term" value="F:endonuclease activity"/>
    <property type="evidence" value="ECO:0007669"/>
    <property type="project" value="UniProtKB-KW"/>
</dbReference>
<keyword evidence="3 4" id="KW-0269">Exonuclease</keyword>
<evidence type="ECO:0000313" key="6">
    <source>
        <dbReference type="EMBL" id="PKQ67244.1"/>
    </source>
</evidence>
<keyword evidence="4" id="KW-0233">DNA recombination</keyword>
<keyword evidence="1 4" id="KW-0540">Nuclease</keyword>
<dbReference type="InterPro" id="IPR004843">
    <property type="entry name" value="Calcineurin-like_PHP"/>
</dbReference>
<dbReference type="Proteomes" id="UP000233387">
    <property type="component" value="Unassembled WGS sequence"/>
</dbReference>
<dbReference type="CDD" id="cd00840">
    <property type="entry name" value="MPP_Mre11_N"/>
    <property type="match status" value="1"/>
</dbReference>
<evidence type="ECO:0000256" key="2">
    <source>
        <dbReference type="ARBA" id="ARBA00022801"/>
    </source>
</evidence>